<feature type="transmembrane region" description="Helical" evidence="2">
    <location>
        <begin position="6"/>
        <end position="26"/>
    </location>
</feature>
<evidence type="ECO:0000313" key="4">
    <source>
        <dbReference type="Proteomes" id="UP000245252"/>
    </source>
</evidence>
<reference evidence="3 4" key="1">
    <citation type="submission" date="2018-05" db="EMBL/GenBank/DDBJ databases">
        <title>The draft genome of strain NS-104.</title>
        <authorList>
            <person name="Hang P."/>
            <person name="Jiang J."/>
        </authorList>
    </citation>
    <scope>NUCLEOTIDE SEQUENCE [LARGE SCALE GENOMIC DNA]</scope>
    <source>
        <strain evidence="3 4">NS-104</strain>
    </source>
</reference>
<proteinExistence type="predicted"/>
<evidence type="ECO:0000256" key="2">
    <source>
        <dbReference type="SAM" id="Phobius"/>
    </source>
</evidence>
<sequence length="93" mass="9816">MQPNSAYPGIFTFSAGVLAGGVYPAMQILPGVGATMMGWTDLLIIVTPTTHLPSLLLSAFCGMSKAGDRNDQGRVPSNLRTPSMQKHPPAKEC</sequence>
<feature type="region of interest" description="Disordered" evidence="1">
    <location>
        <begin position="66"/>
        <end position="93"/>
    </location>
</feature>
<dbReference type="EMBL" id="QFBC01000020">
    <property type="protein sequence ID" value="PWE52800.1"/>
    <property type="molecule type" value="Genomic_DNA"/>
</dbReference>
<keyword evidence="2" id="KW-0812">Transmembrane</keyword>
<evidence type="ECO:0000256" key="1">
    <source>
        <dbReference type="SAM" id="MobiDB-lite"/>
    </source>
</evidence>
<evidence type="ECO:0000313" key="3">
    <source>
        <dbReference type="EMBL" id="PWE52800.1"/>
    </source>
</evidence>
<keyword evidence="4" id="KW-1185">Reference proteome</keyword>
<dbReference type="AlphaFoldDB" id="A0A2U2DHM2"/>
<name>A0A2U2DHM2_9HYPH</name>
<accession>A0A2U2DHM2</accession>
<organism evidence="3 4">
    <name type="scientific">Metarhizobium album</name>
    <dbReference type="NCBI Taxonomy" id="2182425"/>
    <lineage>
        <taxon>Bacteria</taxon>
        <taxon>Pseudomonadati</taxon>
        <taxon>Pseudomonadota</taxon>
        <taxon>Alphaproteobacteria</taxon>
        <taxon>Hyphomicrobiales</taxon>
        <taxon>Rhizobiaceae</taxon>
        <taxon>Metarhizobium</taxon>
    </lineage>
</organism>
<dbReference type="Proteomes" id="UP000245252">
    <property type="component" value="Unassembled WGS sequence"/>
</dbReference>
<protein>
    <submittedName>
        <fullName evidence="3">Uncharacterized protein</fullName>
    </submittedName>
</protein>
<comment type="caution">
    <text evidence="3">The sequence shown here is derived from an EMBL/GenBank/DDBJ whole genome shotgun (WGS) entry which is preliminary data.</text>
</comment>
<gene>
    <name evidence="3" type="ORF">DEM27_28780</name>
</gene>
<keyword evidence="2" id="KW-1133">Transmembrane helix</keyword>
<keyword evidence="2" id="KW-0472">Membrane</keyword>